<keyword evidence="1" id="KW-0560">Oxidoreductase</keyword>
<dbReference type="Proteomes" id="UP000295773">
    <property type="component" value="Unassembled WGS sequence"/>
</dbReference>
<dbReference type="InterPro" id="IPR056798">
    <property type="entry name" value="ADH_Fe_C"/>
</dbReference>
<dbReference type="PANTHER" id="PTHR43633:SF1">
    <property type="entry name" value="ALCOHOL DEHYDROGENASE YQHD"/>
    <property type="match status" value="1"/>
</dbReference>
<dbReference type="GO" id="GO:0008106">
    <property type="term" value="F:alcohol dehydrogenase (NADP+) activity"/>
    <property type="evidence" value="ECO:0007669"/>
    <property type="project" value="TreeGrafter"/>
</dbReference>
<dbReference type="SUPFAM" id="SSF56796">
    <property type="entry name" value="Dehydroquinate synthase-like"/>
    <property type="match status" value="1"/>
</dbReference>
<evidence type="ECO:0000313" key="5">
    <source>
        <dbReference type="Proteomes" id="UP000295773"/>
    </source>
</evidence>
<dbReference type="Gene3D" id="1.20.1090.10">
    <property type="entry name" value="Dehydroquinate synthase-like - alpha domain"/>
    <property type="match status" value="1"/>
</dbReference>
<dbReference type="GO" id="GO:0046872">
    <property type="term" value="F:metal ion binding"/>
    <property type="evidence" value="ECO:0007669"/>
    <property type="project" value="InterPro"/>
</dbReference>
<evidence type="ECO:0000259" key="3">
    <source>
        <dbReference type="Pfam" id="PF25137"/>
    </source>
</evidence>
<protein>
    <submittedName>
        <fullName evidence="4">Uncharacterized protein</fullName>
    </submittedName>
</protein>
<dbReference type="FunFam" id="3.40.50.1970:FF:000003">
    <property type="entry name" value="Alcohol dehydrogenase, iron-containing"/>
    <property type="match status" value="1"/>
</dbReference>
<organism evidence="4 5">
    <name type="scientific">Longicatena caecimuris</name>
    <dbReference type="NCBI Taxonomy" id="1796635"/>
    <lineage>
        <taxon>Bacteria</taxon>
        <taxon>Bacillati</taxon>
        <taxon>Bacillota</taxon>
        <taxon>Erysipelotrichia</taxon>
        <taxon>Erysipelotrichales</taxon>
        <taxon>Erysipelotrichaceae</taxon>
        <taxon>Longicatena</taxon>
    </lineage>
</organism>
<dbReference type="AlphaFoldDB" id="A0A4R3TMS3"/>
<reference evidence="4 5" key="1">
    <citation type="submission" date="2019-03" db="EMBL/GenBank/DDBJ databases">
        <title>Genomic Encyclopedia of Type Strains, Phase IV (KMG-IV): sequencing the most valuable type-strain genomes for metagenomic binning, comparative biology and taxonomic classification.</title>
        <authorList>
            <person name="Goeker M."/>
        </authorList>
    </citation>
    <scope>NUCLEOTIDE SEQUENCE [LARGE SCALE GENOMIC DNA]</scope>
    <source>
        <strain evidence="4 5">DSM 29481</strain>
    </source>
</reference>
<accession>A0A4R3TMS3</accession>
<keyword evidence="5" id="KW-1185">Reference proteome</keyword>
<dbReference type="InterPro" id="IPR044731">
    <property type="entry name" value="BDH-like"/>
</dbReference>
<sequence>MENFTYTIPTTIYFGKGQVKQIGDIVSQYGKRVLLVYGGGSIKRNGIYDDVTAIFKENGITYFELAGVEPNPRITTVRKGVEICRKENIEVVLPIGGGSTIDCAKVIAAATSYSGDAWDIVLDPSKVVSVLPIVSILTLAATGSEMDTFAVISDMDSNDKIGTSHEDMRPKASILDPTYTFSVPAYQTAAGTADIMSHIMECYFSNVQGYMQDRMAEGLLKTCIEFGVKAIAKPDDYEARANLMWASSWAINNFIKLGKAVEWSVHPMEHQLSAYYDITHGVGLAILTPHWMEHVLNDNTVEKFKEFGVNVWDLSKDEDAYTIAHQAIQKTREYFVAMGIPTTLREVGIVDDRYFDVMAEKACAGLEAAFVPLTKEDVKAIYQKAL</sequence>
<dbReference type="PROSITE" id="PS00913">
    <property type="entry name" value="ADH_IRON_1"/>
    <property type="match status" value="1"/>
</dbReference>
<dbReference type="GO" id="GO:0005829">
    <property type="term" value="C:cytosol"/>
    <property type="evidence" value="ECO:0007669"/>
    <property type="project" value="TreeGrafter"/>
</dbReference>
<gene>
    <name evidence="4" type="ORF">EDD61_10366</name>
</gene>
<dbReference type="RefSeq" id="WP_128125226.1">
    <property type="nucleotide sequence ID" value="NZ_DBGDHU010000025.1"/>
</dbReference>
<dbReference type="Pfam" id="PF00465">
    <property type="entry name" value="Fe-ADH"/>
    <property type="match status" value="1"/>
</dbReference>
<dbReference type="InterPro" id="IPR001670">
    <property type="entry name" value="ADH_Fe/GldA"/>
</dbReference>
<dbReference type="Gene3D" id="3.40.50.1970">
    <property type="match status" value="1"/>
</dbReference>
<dbReference type="PROSITE" id="PS00060">
    <property type="entry name" value="ADH_IRON_2"/>
    <property type="match status" value="1"/>
</dbReference>
<dbReference type="EMBL" id="SMBP01000003">
    <property type="protein sequence ID" value="TCU62653.1"/>
    <property type="molecule type" value="Genomic_DNA"/>
</dbReference>
<evidence type="ECO:0000313" key="4">
    <source>
        <dbReference type="EMBL" id="TCU62653.1"/>
    </source>
</evidence>
<dbReference type="Pfam" id="PF25137">
    <property type="entry name" value="ADH_Fe_C"/>
    <property type="match status" value="1"/>
</dbReference>
<dbReference type="GO" id="GO:1990362">
    <property type="term" value="F:butanol dehydrogenase (NAD+) activity"/>
    <property type="evidence" value="ECO:0007669"/>
    <property type="project" value="InterPro"/>
</dbReference>
<dbReference type="PANTHER" id="PTHR43633">
    <property type="entry name" value="ALCOHOL DEHYDROGENASE YQHD"/>
    <property type="match status" value="1"/>
</dbReference>
<dbReference type="InterPro" id="IPR018211">
    <property type="entry name" value="ADH_Fe_CS"/>
</dbReference>
<dbReference type="CDD" id="cd08187">
    <property type="entry name" value="BDH"/>
    <property type="match status" value="1"/>
</dbReference>
<feature type="domain" description="Fe-containing alcohol dehydrogenase-like C-terminal" evidence="3">
    <location>
        <begin position="188"/>
        <end position="386"/>
    </location>
</feature>
<name>A0A4R3TMS3_9FIRM</name>
<dbReference type="GO" id="GO:1990002">
    <property type="term" value="F:methylglyoxal reductase (NADPH) (acetol producing) activity"/>
    <property type="evidence" value="ECO:0007669"/>
    <property type="project" value="TreeGrafter"/>
</dbReference>
<evidence type="ECO:0000256" key="1">
    <source>
        <dbReference type="ARBA" id="ARBA00023002"/>
    </source>
</evidence>
<feature type="domain" description="Alcohol dehydrogenase iron-type/glycerol dehydrogenase GldA" evidence="2">
    <location>
        <begin position="9"/>
        <end position="177"/>
    </location>
</feature>
<evidence type="ECO:0000259" key="2">
    <source>
        <dbReference type="Pfam" id="PF00465"/>
    </source>
</evidence>
<comment type="caution">
    <text evidence="4">The sequence shown here is derived from an EMBL/GenBank/DDBJ whole genome shotgun (WGS) entry which is preliminary data.</text>
</comment>
<proteinExistence type="predicted"/>